<dbReference type="EMBL" id="RJSE01000006">
    <property type="protein sequence ID" value="RNL63649.1"/>
    <property type="molecule type" value="Genomic_DNA"/>
</dbReference>
<dbReference type="InterPro" id="IPR058009">
    <property type="entry name" value="TTP_Phage_16"/>
</dbReference>
<keyword evidence="2" id="KW-1185">Reference proteome</keyword>
<dbReference type="Proteomes" id="UP000267128">
    <property type="component" value="Unassembled WGS sequence"/>
</dbReference>
<gene>
    <name evidence="1" type="ORF">EFK50_07860</name>
</gene>
<dbReference type="Pfam" id="PF25595">
    <property type="entry name" value="Phage_TTP_16"/>
    <property type="match status" value="1"/>
</dbReference>
<reference evidence="1 2" key="1">
    <citation type="submission" date="2018-11" db="EMBL/GenBank/DDBJ databases">
        <authorList>
            <person name="Li F."/>
        </authorList>
    </citation>
    <scope>NUCLEOTIDE SEQUENCE [LARGE SCALE GENOMIC DNA]</scope>
    <source>
        <strain evidence="1 2">Gsoil 097</strain>
    </source>
</reference>
<name>A0A3N0CJY0_9ACTN</name>
<evidence type="ECO:0000313" key="2">
    <source>
        <dbReference type="Proteomes" id="UP000267128"/>
    </source>
</evidence>
<comment type="caution">
    <text evidence="1">The sequence shown here is derived from an EMBL/GenBank/DDBJ whole genome shotgun (WGS) entry which is preliminary data.</text>
</comment>
<accession>A0A3N0CJY0</accession>
<organism evidence="1 2">
    <name type="scientific">Nocardioides marmoriginsengisoli</name>
    <dbReference type="NCBI Taxonomy" id="661483"/>
    <lineage>
        <taxon>Bacteria</taxon>
        <taxon>Bacillati</taxon>
        <taxon>Actinomycetota</taxon>
        <taxon>Actinomycetes</taxon>
        <taxon>Propionibacteriales</taxon>
        <taxon>Nocardioidaceae</taxon>
        <taxon>Nocardioides</taxon>
    </lineage>
</organism>
<evidence type="ECO:0000313" key="1">
    <source>
        <dbReference type="EMBL" id="RNL63649.1"/>
    </source>
</evidence>
<dbReference type="RefSeq" id="WP_123227035.1">
    <property type="nucleotide sequence ID" value="NZ_RJSE01000006.1"/>
</dbReference>
<dbReference type="AlphaFoldDB" id="A0A3N0CJY0"/>
<protein>
    <submittedName>
        <fullName evidence="1">Uncharacterized protein</fullName>
    </submittedName>
</protein>
<proteinExistence type="predicted"/>
<sequence length="180" mass="19116">MPVSLPVTTTSLGNKVVIILSTAPASLTAPTKAELNAGLFAQCHIYGLPATQPTQNVGTAPKKLCSKIEEDRLGLTKFPSFEIQYSYIPQKTATPTTPGNEVYEKLVPATTRYVYICDGLDGQATAALATADVVNQGFKVTVGEYREGQTGDGEYDEFSTTQTLAPVGGRLIHNYATPAA</sequence>